<keyword evidence="3" id="KW-0521">NADP</keyword>
<sequence>MKNVIIITGAGRRIGLALAQSLAMRGENLLISYRYPYPQLEQLPANVSKIQADFSTLSGIEHFIQQVKKQCSSIRAIIHNASAWQAETPEADLLQDQQLFQSLMRIHAELPYLLNRQFADLLIQYTHQQQRPADIIHLTDFVALKGSQKHLAYAASKAALENLTLSFAAKYAPLIKVNSIAPALIAFNDNDPPEYQQQSKQKSVMQKVGGYAEIIKAVDYLLSSEYVTGETLQVTGGRHLK</sequence>
<comment type="caution">
    <text evidence="12">The sequence shown here is derived from an EMBL/GenBank/DDBJ whole genome shotgun (WGS) entry which is preliminary data.</text>
</comment>
<dbReference type="AlphaFoldDB" id="A0A1A7NRB0"/>
<dbReference type="EC" id="1.5.1.3" evidence="1"/>
<dbReference type="EC" id="1.5.1.50" evidence="7"/>
<evidence type="ECO:0000256" key="11">
    <source>
        <dbReference type="ARBA" id="ARBA00049376"/>
    </source>
</evidence>
<dbReference type="PROSITE" id="PS00061">
    <property type="entry name" value="ADH_SHORT"/>
    <property type="match status" value="1"/>
</dbReference>
<evidence type="ECO:0000313" key="13">
    <source>
        <dbReference type="Proteomes" id="UP000092649"/>
    </source>
</evidence>
<dbReference type="InterPro" id="IPR036291">
    <property type="entry name" value="NAD(P)-bd_dom_sf"/>
</dbReference>
<keyword evidence="2" id="KW-0554">One-carbon metabolism</keyword>
<evidence type="ECO:0000256" key="2">
    <source>
        <dbReference type="ARBA" id="ARBA00022563"/>
    </source>
</evidence>
<evidence type="ECO:0000313" key="12">
    <source>
        <dbReference type="EMBL" id="OBW92145.1"/>
    </source>
</evidence>
<dbReference type="PATRIC" id="fig|505341.3.peg.1885"/>
<protein>
    <recommendedName>
        <fullName evidence="8">Dihydromonapterin reductase</fullName>
        <ecNumber evidence="1">1.5.1.3</ecNumber>
        <ecNumber evidence="7">1.5.1.50</ecNumber>
    </recommendedName>
    <alternativeName>
        <fullName evidence="9">Dihydrofolate reductase</fullName>
    </alternativeName>
</protein>
<name>A0A1A7NRB0_9PAST</name>
<evidence type="ECO:0000256" key="6">
    <source>
        <dbReference type="ARBA" id="ARBA00038212"/>
    </source>
</evidence>
<keyword evidence="4" id="KW-0560">Oxidoreductase</keyword>
<dbReference type="GO" id="GO:0004146">
    <property type="term" value="F:dihydrofolate reductase activity"/>
    <property type="evidence" value="ECO:0007669"/>
    <property type="project" value="UniProtKB-EC"/>
</dbReference>
<dbReference type="Proteomes" id="UP000092649">
    <property type="component" value="Unassembled WGS sequence"/>
</dbReference>
<evidence type="ECO:0000256" key="10">
    <source>
        <dbReference type="ARBA" id="ARBA00048873"/>
    </source>
</evidence>
<dbReference type="RefSeq" id="WP_066109287.1">
    <property type="nucleotide sequence ID" value="NZ_JTJL01000053.1"/>
</dbReference>
<evidence type="ECO:0000256" key="7">
    <source>
        <dbReference type="ARBA" id="ARBA00039145"/>
    </source>
</evidence>
<evidence type="ECO:0000256" key="3">
    <source>
        <dbReference type="ARBA" id="ARBA00022857"/>
    </source>
</evidence>
<dbReference type="EMBL" id="JTJL01000053">
    <property type="protein sequence ID" value="OBW92145.1"/>
    <property type="molecule type" value="Genomic_DNA"/>
</dbReference>
<evidence type="ECO:0000256" key="8">
    <source>
        <dbReference type="ARBA" id="ARBA00039631"/>
    </source>
</evidence>
<dbReference type="PANTHER" id="PTHR43639:SF6">
    <property type="entry name" value="DIHYDROMONAPTERIN REDUCTASE"/>
    <property type="match status" value="1"/>
</dbReference>
<comment type="function">
    <text evidence="5">Catalyzes the reduction of dihydromonapterin to tetrahydromonapterin. Also has lower activity with dihydrofolate.</text>
</comment>
<evidence type="ECO:0000256" key="5">
    <source>
        <dbReference type="ARBA" id="ARBA00037508"/>
    </source>
</evidence>
<dbReference type="OrthoDB" id="9793499at2"/>
<evidence type="ECO:0000256" key="9">
    <source>
        <dbReference type="ARBA" id="ARBA00042299"/>
    </source>
</evidence>
<comment type="catalytic activity">
    <reaction evidence="11">
        <text>7,8-dihydromonapterin + NADPH + H(+) = 5,6,7,8-tetrahydromonapterin + NADP(+)</text>
        <dbReference type="Rhea" id="RHEA:34847"/>
        <dbReference type="ChEBI" id="CHEBI:15378"/>
        <dbReference type="ChEBI" id="CHEBI:57783"/>
        <dbReference type="ChEBI" id="CHEBI:58349"/>
        <dbReference type="ChEBI" id="CHEBI:71175"/>
        <dbReference type="ChEBI" id="CHEBI:71177"/>
        <dbReference type="EC" id="1.5.1.50"/>
    </reaction>
</comment>
<dbReference type="GO" id="GO:0006730">
    <property type="term" value="P:one-carbon metabolic process"/>
    <property type="evidence" value="ECO:0007669"/>
    <property type="project" value="UniProtKB-KW"/>
</dbReference>
<dbReference type="SUPFAM" id="SSF51735">
    <property type="entry name" value="NAD(P)-binding Rossmann-fold domains"/>
    <property type="match status" value="1"/>
</dbReference>
<evidence type="ECO:0000256" key="4">
    <source>
        <dbReference type="ARBA" id="ARBA00023002"/>
    </source>
</evidence>
<comment type="catalytic activity">
    <reaction evidence="10">
        <text>(6S)-5,6,7,8-tetrahydrofolate + NADP(+) = 7,8-dihydrofolate + NADPH + H(+)</text>
        <dbReference type="Rhea" id="RHEA:15009"/>
        <dbReference type="ChEBI" id="CHEBI:15378"/>
        <dbReference type="ChEBI" id="CHEBI:57451"/>
        <dbReference type="ChEBI" id="CHEBI:57453"/>
        <dbReference type="ChEBI" id="CHEBI:57783"/>
        <dbReference type="ChEBI" id="CHEBI:58349"/>
        <dbReference type="EC" id="1.5.1.3"/>
    </reaction>
</comment>
<dbReference type="InterPro" id="IPR020904">
    <property type="entry name" value="Sc_DH/Rdtase_CS"/>
</dbReference>
<accession>A0A1A7NRB0</accession>
<organism evidence="12 13">
    <name type="scientific">Gallibacterium salpingitidis</name>
    <dbReference type="NCBI Taxonomy" id="505341"/>
    <lineage>
        <taxon>Bacteria</taxon>
        <taxon>Pseudomonadati</taxon>
        <taxon>Pseudomonadota</taxon>
        <taxon>Gammaproteobacteria</taxon>
        <taxon>Pasteurellales</taxon>
        <taxon>Pasteurellaceae</taxon>
        <taxon>Gallibacterium</taxon>
    </lineage>
</organism>
<gene>
    <name evidence="12" type="ORF">QS62_09405</name>
</gene>
<reference evidence="12 13" key="1">
    <citation type="submission" date="2014-11" db="EMBL/GenBank/DDBJ databases">
        <title>Pan-genome of Gallibacterium spp.</title>
        <authorList>
            <person name="Kudirkiene E."/>
            <person name="Bojesen A.M."/>
        </authorList>
    </citation>
    <scope>NUCLEOTIDE SEQUENCE [LARGE SCALE GENOMIC DNA]</scope>
    <source>
        <strain evidence="12 13">F150</strain>
    </source>
</reference>
<comment type="similarity">
    <text evidence="6">Belongs to the short-chain dehydrogenases/reductases (SDR) family. FolM subfamily.</text>
</comment>
<dbReference type="Pfam" id="PF13561">
    <property type="entry name" value="adh_short_C2"/>
    <property type="match status" value="1"/>
</dbReference>
<keyword evidence="13" id="KW-1185">Reference proteome</keyword>
<proteinExistence type="inferred from homology"/>
<dbReference type="NCBIfam" id="NF005066">
    <property type="entry name" value="PRK06483.1"/>
    <property type="match status" value="1"/>
</dbReference>
<dbReference type="Gene3D" id="3.40.50.720">
    <property type="entry name" value="NAD(P)-binding Rossmann-like Domain"/>
    <property type="match status" value="1"/>
</dbReference>
<dbReference type="InterPro" id="IPR002347">
    <property type="entry name" value="SDR_fam"/>
</dbReference>
<evidence type="ECO:0000256" key="1">
    <source>
        <dbReference type="ARBA" id="ARBA00012856"/>
    </source>
</evidence>
<dbReference type="PRINTS" id="PR00081">
    <property type="entry name" value="GDHRDH"/>
</dbReference>
<dbReference type="PANTHER" id="PTHR43639">
    <property type="entry name" value="OXIDOREDUCTASE, SHORT-CHAIN DEHYDROGENASE/REDUCTASE FAMILY (AFU_ORTHOLOGUE AFUA_5G02870)"/>
    <property type="match status" value="1"/>
</dbReference>